<name>A0A1H3TMT9_9ACTN</name>
<reference evidence="3" key="1">
    <citation type="submission" date="2016-10" db="EMBL/GenBank/DDBJ databases">
        <authorList>
            <person name="Varghese N."/>
            <person name="Submissions S."/>
        </authorList>
    </citation>
    <scope>NUCLEOTIDE SEQUENCE [LARGE SCALE GENOMIC DNA]</scope>
    <source>
        <strain evidence="3">DSM 44718</strain>
    </source>
</reference>
<dbReference type="RefSeq" id="WP_176985142.1">
    <property type="nucleotide sequence ID" value="NZ_BOND01000001.1"/>
</dbReference>
<protein>
    <submittedName>
        <fullName evidence="2">Uncharacterized protein</fullName>
    </submittedName>
</protein>
<feature type="region of interest" description="Disordered" evidence="1">
    <location>
        <begin position="1"/>
        <end position="45"/>
    </location>
</feature>
<organism evidence="2 3">
    <name type="scientific">Asanoa ishikariensis</name>
    <dbReference type="NCBI Taxonomy" id="137265"/>
    <lineage>
        <taxon>Bacteria</taxon>
        <taxon>Bacillati</taxon>
        <taxon>Actinomycetota</taxon>
        <taxon>Actinomycetes</taxon>
        <taxon>Micromonosporales</taxon>
        <taxon>Micromonosporaceae</taxon>
        <taxon>Asanoa</taxon>
    </lineage>
</organism>
<evidence type="ECO:0000313" key="2">
    <source>
        <dbReference type="EMBL" id="SDZ51440.1"/>
    </source>
</evidence>
<evidence type="ECO:0000313" key="3">
    <source>
        <dbReference type="Proteomes" id="UP000199632"/>
    </source>
</evidence>
<sequence>MAEKSKQKGSAKKPAEKSLKEKRSAKKLKASDRADSNSKIPPSGR</sequence>
<accession>A0A1H3TMT9</accession>
<dbReference type="Proteomes" id="UP000199632">
    <property type="component" value="Unassembled WGS sequence"/>
</dbReference>
<evidence type="ECO:0000256" key="1">
    <source>
        <dbReference type="SAM" id="MobiDB-lite"/>
    </source>
</evidence>
<feature type="compositionally biased region" description="Basic and acidic residues" evidence="1">
    <location>
        <begin position="13"/>
        <end position="22"/>
    </location>
</feature>
<keyword evidence="3" id="KW-1185">Reference proteome</keyword>
<dbReference type="AlphaFoldDB" id="A0A1H3TMT9"/>
<dbReference type="EMBL" id="FNQB01000003">
    <property type="protein sequence ID" value="SDZ51440.1"/>
    <property type="molecule type" value="Genomic_DNA"/>
</dbReference>
<proteinExistence type="predicted"/>
<gene>
    <name evidence="2" type="ORF">SAMN05421684_6057</name>
</gene>